<organism evidence="2 3">
    <name type="scientific">Sneathiella chinensis</name>
    <dbReference type="NCBI Taxonomy" id="349750"/>
    <lineage>
        <taxon>Bacteria</taxon>
        <taxon>Pseudomonadati</taxon>
        <taxon>Pseudomonadota</taxon>
        <taxon>Alphaproteobacteria</taxon>
        <taxon>Sneathiellales</taxon>
        <taxon>Sneathiellaceae</taxon>
        <taxon>Sneathiella</taxon>
    </lineage>
</organism>
<evidence type="ECO:0000313" key="2">
    <source>
        <dbReference type="EMBL" id="GLQ05769.1"/>
    </source>
</evidence>
<dbReference type="Pfam" id="PF00535">
    <property type="entry name" value="Glycos_transf_2"/>
    <property type="match status" value="1"/>
</dbReference>
<comment type="caution">
    <text evidence="2">The sequence shown here is derived from an EMBL/GenBank/DDBJ whole genome shotgun (WGS) entry which is preliminary data.</text>
</comment>
<dbReference type="InterPro" id="IPR029044">
    <property type="entry name" value="Nucleotide-diphossugar_trans"/>
</dbReference>
<keyword evidence="3" id="KW-1185">Reference proteome</keyword>
<dbReference type="Gene3D" id="3.90.550.10">
    <property type="entry name" value="Spore Coat Polysaccharide Biosynthesis Protein SpsA, Chain A"/>
    <property type="match status" value="1"/>
</dbReference>
<dbReference type="SUPFAM" id="SSF53448">
    <property type="entry name" value="Nucleotide-diphospho-sugar transferases"/>
    <property type="match status" value="1"/>
</dbReference>
<reference evidence="2" key="2">
    <citation type="submission" date="2023-01" db="EMBL/GenBank/DDBJ databases">
        <title>Draft genome sequence of Sneathiella chinensis strain NBRC 103408.</title>
        <authorList>
            <person name="Sun Q."/>
            <person name="Mori K."/>
        </authorList>
    </citation>
    <scope>NUCLEOTIDE SEQUENCE</scope>
    <source>
        <strain evidence="2">NBRC 103408</strain>
    </source>
</reference>
<dbReference type="GO" id="GO:0016740">
    <property type="term" value="F:transferase activity"/>
    <property type="evidence" value="ECO:0007669"/>
    <property type="project" value="UniProtKB-KW"/>
</dbReference>
<reference evidence="2" key="1">
    <citation type="journal article" date="2014" name="Int. J. Syst. Evol. Microbiol.">
        <title>Complete genome of a new Firmicutes species belonging to the dominant human colonic microbiota ('Ruminococcus bicirculans') reveals two chromosomes and a selective capacity to utilize plant glucans.</title>
        <authorList>
            <consortium name="NISC Comparative Sequencing Program"/>
            <person name="Wegmann U."/>
            <person name="Louis P."/>
            <person name="Goesmann A."/>
            <person name="Henrissat B."/>
            <person name="Duncan S.H."/>
            <person name="Flint H.J."/>
        </authorList>
    </citation>
    <scope>NUCLEOTIDE SEQUENCE</scope>
    <source>
        <strain evidence="2">NBRC 103408</strain>
    </source>
</reference>
<dbReference type="InterPro" id="IPR001173">
    <property type="entry name" value="Glyco_trans_2-like"/>
</dbReference>
<dbReference type="CDD" id="cd00761">
    <property type="entry name" value="Glyco_tranf_GTA_type"/>
    <property type="match status" value="1"/>
</dbReference>
<evidence type="ECO:0000313" key="3">
    <source>
        <dbReference type="Proteomes" id="UP001161409"/>
    </source>
</evidence>
<feature type="domain" description="Glycosyltransferase 2-like" evidence="1">
    <location>
        <begin position="8"/>
        <end position="142"/>
    </location>
</feature>
<proteinExistence type="predicted"/>
<gene>
    <name evidence="2" type="ORF">GCM10007924_09900</name>
</gene>
<sequence length="331" mass="37330">MNKTPAISVIVPCYNASETITRCLQSLCQQTYRNLQIIVVDDCSADRSRAVVQQFAEQDDRITLLANSTNLGVADTKNIGLQNATGAFVGFLDSDDWLAPDFLENLLTQALELDVDFVRCDHTRVTGTVETVSKAPQGARNIRLNPRDSVGPARRKTMIDYPYAGAGLIRKRLLDSQGILFQEGLRSAEDRLFFLRLFCEAESYCVSSEAGYFYRKDIESSLTTNGNESQLDVFKALHAMSDYVSERKESTEIREKVLEMSLALTTFHYSSRKRLQETVRKKLFTEIVKFLRASDPALLATVTGRWSLKKKLRLKTLSLHATIRDRLAPKP</sequence>
<dbReference type="RefSeq" id="WP_169559739.1">
    <property type="nucleotide sequence ID" value="NZ_BSNF01000001.1"/>
</dbReference>
<dbReference type="Proteomes" id="UP001161409">
    <property type="component" value="Unassembled WGS sequence"/>
</dbReference>
<name>A0ABQ5U3C0_9PROT</name>
<dbReference type="PANTHER" id="PTHR43685">
    <property type="entry name" value="GLYCOSYLTRANSFERASE"/>
    <property type="match status" value="1"/>
</dbReference>
<accession>A0ABQ5U3C0</accession>
<dbReference type="InterPro" id="IPR050834">
    <property type="entry name" value="Glycosyltransf_2"/>
</dbReference>
<dbReference type="PANTHER" id="PTHR43685:SF2">
    <property type="entry name" value="GLYCOSYLTRANSFERASE 2-LIKE DOMAIN-CONTAINING PROTEIN"/>
    <property type="match status" value="1"/>
</dbReference>
<protein>
    <submittedName>
        <fullName evidence="2">Glycosyl transferase</fullName>
    </submittedName>
</protein>
<dbReference type="EMBL" id="BSNF01000001">
    <property type="protein sequence ID" value="GLQ05769.1"/>
    <property type="molecule type" value="Genomic_DNA"/>
</dbReference>
<keyword evidence="2" id="KW-0808">Transferase</keyword>
<evidence type="ECO:0000259" key="1">
    <source>
        <dbReference type="Pfam" id="PF00535"/>
    </source>
</evidence>